<protein>
    <submittedName>
        <fullName evidence="1">GAF domain-containing protein</fullName>
    </submittedName>
</protein>
<dbReference type="RefSeq" id="WP_108580755.1">
    <property type="nucleotide sequence ID" value="NZ_CP026952.1"/>
</dbReference>
<dbReference type="Proteomes" id="UP000244384">
    <property type="component" value="Chromosome"/>
</dbReference>
<dbReference type="AlphaFoldDB" id="A0A2S0WS27"/>
<accession>A0A2S0WS27</accession>
<proteinExistence type="predicted"/>
<reference evidence="2" key="1">
    <citation type="submission" date="2018-01" db="EMBL/GenBank/DDBJ databases">
        <authorList>
            <person name="Li J."/>
        </authorList>
    </citation>
    <scope>NUCLEOTIDE SEQUENCE [LARGE SCALE GENOMIC DNA]</scope>
    <source>
        <strain evidence="2">592</strain>
    </source>
</reference>
<evidence type="ECO:0000313" key="1">
    <source>
        <dbReference type="EMBL" id="AWB94044.1"/>
    </source>
</evidence>
<sequence>MRSRRDDVPHAATLERALRLGLCGMGEATDERAERRLRRLVDAPDGSFVWTRVPGGGTYVGRLAGPWRRDDDGAEVDLVHVRDCTWVEVDPALVPAAVTQTFSRGGRNFQQIHPGDVEAATARVWDLLGD</sequence>
<dbReference type="KEGG" id="aez:C3E78_04930"/>
<organism evidence="1 2">
    <name type="scientific">Aeromicrobium chenweiae</name>
    <dbReference type="NCBI Taxonomy" id="2079793"/>
    <lineage>
        <taxon>Bacteria</taxon>
        <taxon>Bacillati</taxon>
        <taxon>Actinomycetota</taxon>
        <taxon>Actinomycetes</taxon>
        <taxon>Propionibacteriales</taxon>
        <taxon>Nocardioidaceae</taxon>
        <taxon>Aeromicrobium</taxon>
    </lineage>
</organism>
<keyword evidence="2" id="KW-1185">Reference proteome</keyword>
<dbReference type="EMBL" id="CP026952">
    <property type="protein sequence ID" value="AWB94044.1"/>
    <property type="molecule type" value="Genomic_DNA"/>
</dbReference>
<accession>A0A5F2ES27</accession>
<evidence type="ECO:0000313" key="2">
    <source>
        <dbReference type="Proteomes" id="UP000244384"/>
    </source>
</evidence>
<name>A0A2S0WS27_9ACTN</name>
<gene>
    <name evidence="1" type="ORF">C3E78_04930</name>
</gene>
<dbReference type="OrthoDB" id="3786994at2"/>